<evidence type="ECO:0000259" key="9">
    <source>
        <dbReference type="PROSITE" id="PS51194"/>
    </source>
</evidence>
<dbReference type="Pfam" id="PF00271">
    <property type="entry name" value="Helicase_C"/>
    <property type="match status" value="1"/>
</dbReference>
<dbReference type="GO" id="GO:0003724">
    <property type="term" value="F:RNA helicase activity"/>
    <property type="evidence" value="ECO:0007669"/>
    <property type="project" value="UniProtKB-EC"/>
</dbReference>
<dbReference type="InterPro" id="IPR014001">
    <property type="entry name" value="Helicase_ATP-bd"/>
</dbReference>
<dbReference type="Proteomes" id="UP001215151">
    <property type="component" value="Unassembled WGS sequence"/>
</dbReference>
<dbReference type="SMART" id="SM00487">
    <property type="entry name" value="DEXDc"/>
    <property type="match status" value="1"/>
</dbReference>
<dbReference type="InterPro" id="IPR011545">
    <property type="entry name" value="DEAD/DEAH_box_helicase_dom"/>
</dbReference>
<feature type="region of interest" description="Disordered" evidence="7">
    <location>
        <begin position="35"/>
        <end position="96"/>
    </location>
</feature>
<dbReference type="GO" id="GO:0016787">
    <property type="term" value="F:hydrolase activity"/>
    <property type="evidence" value="ECO:0007669"/>
    <property type="project" value="UniProtKB-KW"/>
</dbReference>
<comment type="caution">
    <text evidence="10">The sequence shown here is derived from an EMBL/GenBank/DDBJ whole genome shotgun (WGS) entry which is preliminary data.</text>
</comment>
<evidence type="ECO:0000313" key="11">
    <source>
        <dbReference type="Proteomes" id="UP001215151"/>
    </source>
</evidence>
<dbReference type="EMBL" id="JAPEVG010000083">
    <property type="protein sequence ID" value="KAJ8487196.1"/>
    <property type="molecule type" value="Genomic_DNA"/>
</dbReference>
<evidence type="ECO:0000256" key="7">
    <source>
        <dbReference type="SAM" id="MobiDB-lite"/>
    </source>
</evidence>
<keyword evidence="4" id="KW-0347">Helicase</keyword>
<feature type="compositionally biased region" description="Basic and acidic residues" evidence="7">
    <location>
        <begin position="64"/>
        <end position="86"/>
    </location>
</feature>
<keyword evidence="11" id="KW-1185">Reference proteome</keyword>
<dbReference type="PROSITE" id="PS51194">
    <property type="entry name" value="HELICASE_CTER"/>
    <property type="match status" value="1"/>
</dbReference>
<organism evidence="10 11">
    <name type="scientific">Trametes cubensis</name>
    <dbReference type="NCBI Taxonomy" id="1111947"/>
    <lineage>
        <taxon>Eukaryota</taxon>
        <taxon>Fungi</taxon>
        <taxon>Dikarya</taxon>
        <taxon>Basidiomycota</taxon>
        <taxon>Agaricomycotina</taxon>
        <taxon>Agaricomycetes</taxon>
        <taxon>Polyporales</taxon>
        <taxon>Polyporaceae</taxon>
        <taxon>Trametes</taxon>
    </lineage>
</organism>
<feature type="domain" description="Helicase ATP-binding" evidence="8">
    <location>
        <begin position="191"/>
        <end position="458"/>
    </location>
</feature>
<dbReference type="GO" id="GO:0005524">
    <property type="term" value="F:ATP binding"/>
    <property type="evidence" value="ECO:0007669"/>
    <property type="project" value="UniProtKB-KW"/>
</dbReference>
<reference evidence="10" key="1">
    <citation type="submission" date="2022-11" db="EMBL/GenBank/DDBJ databases">
        <title>Genome Sequence of Cubamyces cubensis.</title>
        <authorList>
            <person name="Buettner E."/>
        </authorList>
    </citation>
    <scope>NUCLEOTIDE SEQUENCE</scope>
    <source>
        <strain evidence="10">MPL-01</strain>
    </source>
</reference>
<dbReference type="InterPro" id="IPR001650">
    <property type="entry name" value="Helicase_C-like"/>
</dbReference>
<protein>
    <recommendedName>
        <fullName evidence="1">RNA helicase</fullName>
        <ecNumber evidence="1">3.6.4.13</ecNumber>
    </recommendedName>
</protein>
<evidence type="ECO:0000256" key="2">
    <source>
        <dbReference type="ARBA" id="ARBA00022741"/>
    </source>
</evidence>
<dbReference type="GO" id="GO:0003676">
    <property type="term" value="F:nucleic acid binding"/>
    <property type="evidence" value="ECO:0007669"/>
    <property type="project" value="InterPro"/>
</dbReference>
<dbReference type="PROSITE" id="PS51192">
    <property type="entry name" value="HELICASE_ATP_BIND_1"/>
    <property type="match status" value="1"/>
</dbReference>
<evidence type="ECO:0000256" key="4">
    <source>
        <dbReference type="ARBA" id="ARBA00022806"/>
    </source>
</evidence>
<evidence type="ECO:0000313" key="10">
    <source>
        <dbReference type="EMBL" id="KAJ8487196.1"/>
    </source>
</evidence>
<dbReference type="PANTHER" id="PTHR47960">
    <property type="entry name" value="DEAD-BOX ATP-DEPENDENT RNA HELICASE 50"/>
    <property type="match status" value="1"/>
</dbReference>
<dbReference type="EC" id="3.6.4.13" evidence="1"/>
<gene>
    <name evidence="10" type="ORF">ONZ51_g4332</name>
</gene>
<dbReference type="SUPFAM" id="SSF52540">
    <property type="entry name" value="P-loop containing nucleoside triphosphate hydrolases"/>
    <property type="match status" value="1"/>
</dbReference>
<dbReference type="SMART" id="SM00490">
    <property type="entry name" value="HELICc"/>
    <property type="match status" value="1"/>
</dbReference>
<evidence type="ECO:0000256" key="5">
    <source>
        <dbReference type="ARBA" id="ARBA00022840"/>
    </source>
</evidence>
<evidence type="ECO:0000259" key="8">
    <source>
        <dbReference type="PROSITE" id="PS51192"/>
    </source>
</evidence>
<feature type="region of interest" description="Disordered" evidence="7">
    <location>
        <begin position="567"/>
        <end position="590"/>
    </location>
</feature>
<sequence length="683" mass="74737">MSLLSSSRVAARSLPQELLVACLHTSVPLFAYRSAGSSGAAPSHSRLVKDLKPSDPSGKLKVAPKFERDHAPHYGKRDTRGEEYQSNKHKRPVRREEFRKPIKVSETKDLPQALKLSGGPSRKPKFVNPLSEDFDISKPAVPTPRERAFASPPLLEGLLESLHDVLGPDAEATPIQALALEHILSAEPRTAGERAQYHQWLLASETGSGKSIAYLLPVLQDLKLAEMHNIPRRIDDPSVQRRAINPRALVLAPTHELSRQLSGFAKELLHNVKLRVLCASQANTPSRKRVSASKMAEAVVDAADGEVELSSEIIMRPEAQPRPVDLLVGTPSKVLELARGRGWDYEQEGGDSKPRRKITVGEPQMSLADIEWVVVDEADILLDPDFQEATRMILADISAARGHPVPFEPEFKLPSADAKRKPTPTPIHYPFNLVLTSATIPSALAAYIAQFHPSLTRLASPQLHKLPPTLKTEHFAWTGGNRDADIEHRLRRVWYEDLQNRTSADAPLSKVLVFCNKTARVENLGAYLKEKGIANVALTSASNVRKLGSNHHLDGFLRVRRADEDVPATDVDSTSASPAPGEENASSATVAPAATAATSMEQLKDIPHVMITTSLLSRGLDFAPDVKHVFIVDEPRNMIDFLHRAGRSGRAGEAGKVVVFGKSKGRGSEKTRVVKRKVGALKA</sequence>
<keyword evidence="5" id="KW-0067">ATP-binding</keyword>
<dbReference type="AlphaFoldDB" id="A0AAD7TWJ5"/>
<keyword evidence="2" id="KW-0547">Nucleotide-binding</keyword>
<dbReference type="InterPro" id="IPR027417">
    <property type="entry name" value="P-loop_NTPase"/>
</dbReference>
<evidence type="ECO:0000256" key="6">
    <source>
        <dbReference type="ARBA" id="ARBA00047984"/>
    </source>
</evidence>
<accession>A0AAD7TWJ5</accession>
<dbReference type="Gene3D" id="3.40.50.300">
    <property type="entry name" value="P-loop containing nucleotide triphosphate hydrolases"/>
    <property type="match status" value="2"/>
</dbReference>
<evidence type="ECO:0000256" key="3">
    <source>
        <dbReference type="ARBA" id="ARBA00022801"/>
    </source>
</evidence>
<feature type="domain" description="Helicase C-terminal" evidence="9">
    <location>
        <begin position="485"/>
        <end position="683"/>
    </location>
</feature>
<name>A0AAD7TWJ5_9APHY</name>
<evidence type="ECO:0000256" key="1">
    <source>
        <dbReference type="ARBA" id="ARBA00012552"/>
    </source>
</evidence>
<keyword evidence="3" id="KW-0378">Hydrolase</keyword>
<dbReference type="Pfam" id="PF00270">
    <property type="entry name" value="DEAD"/>
    <property type="match status" value="1"/>
</dbReference>
<proteinExistence type="predicted"/>
<comment type="catalytic activity">
    <reaction evidence="6">
        <text>ATP + H2O = ADP + phosphate + H(+)</text>
        <dbReference type="Rhea" id="RHEA:13065"/>
        <dbReference type="ChEBI" id="CHEBI:15377"/>
        <dbReference type="ChEBI" id="CHEBI:15378"/>
        <dbReference type="ChEBI" id="CHEBI:30616"/>
        <dbReference type="ChEBI" id="CHEBI:43474"/>
        <dbReference type="ChEBI" id="CHEBI:456216"/>
        <dbReference type="EC" id="3.6.4.13"/>
    </reaction>
</comment>